<evidence type="ECO:0000313" key="1">
    <source>
        <dbReference type="EMBL" id="CAK9015171.1"/>
    </source>
</evidence>
<comment type="caution">
    <text evidence="1">The sequence shown here is derived from an EMBL/GenBank/DDBJ whole genome shotgun (WGS) entry which is preliminary data.</text>
</comment>
<keyword evidence="2" id="KW-1185">Reference proteome</keyword>
<dbReference type="Proteomes" id="UP001642464">
    <property type="component" value="Unassembled WGS sequence"/>
</dbReference>
<protein>
    <submittedName>
        <fullName evidence="1">Uncharacterized protein</fullName>
    </submittedName>
</protein>
<proteinExistence type="predicted"/>
<name>A0ABP0JLM9_9DINO</name>
<accession>A0ABP0JLM9</accession>
<organism evidence="1 2">
    <name type="scientific">Durusdinium trenchii</name>
    <dbReference type="NCBI Taxonomy" id="1381693"/>
    <lineage>
        <taxon>Eukaryota</taxon>
        <taxon>Sar</taxon>
        <taxon>Alveolata</taxon>
        <taxon>Dinophyceae</taxon>
        <taxon>Suessiales</taxon>
        <taxon>Symbiodiniaceae</taxon>
        <taxon>Durusdinium</taxon>
    </lineage>
</organism>
<gene>
    <name evidence="1" type="ORF">SCF082_LOCUS12640</name>
</gene>
<evidence type="ECO:0000313" key="2">
    <source>
        <dbReference type="Proteomes" id="UP001642464"/>
    </source>
</evidence>
<sequence>ETPFGCFWHLQSSLPSILKQYAERANIWHDLGDGFGRCCALEDVSRVVQEMPELIEALMACAEVQVIYVPEELPEELVKHLSDHWDTMLYRVQPLHVPEEEMEGENLPDEA</sequence>
<dbReference type="EMBL" id="CAXAMM010007732">
    <property type="protein sequence ID" value="CAK9015171.1"/>
    <property type="molecule type" value="Genomic_DNA"/>
</dbReference>
<reference evidence="1 2" key="1">
    <citation type="submission" date="2024-02" db="EMBL/GenBank/DDBJ databases">
        <authorList>
            <person name="Chen Y."/>
            <person name="Shah S."/>
            <person name="Dougan E. K."/>
            <person name="Thang M."/>
            <person name="Chan C."/>
        </authorList>
    </citation>
    <scope>NUCLEOTIDE SEQUENCE [LARGE SCALE GENOMIC DNA]</scope>
</reference>
<feature type="non-terminal residue" evidence="1">
    <location>
        <position position="1"/>
    </location>
</feature>